<keyword evidence="8" id="KW-1185">Reference proteome</keyword>
<feature type="transmembrane region" description="Helical" evidence="6">
    <location>
        <begin position="341"/>
        <end position="363"/>
    </location>
</feature>
<feature type="transmembrane region" description="Helical" evidence="6">
    <location>
        <begin position="53"/>
        <end position="76"/>
    </location>
</feature>
<dbReference type="Pfam" id="PF03739">
    <property type="entry name" value="LptF_LptG"/>
    <property type="match status" value="1"/>
</dbReference>
<sequence length="398" mass="43825">MPTRLTRYILWEITKVFLVAIVSLTVLILLIVVARELLRQGLGPAALLQLLPLFLPLSLQFALPTTALFAVSAVYGRIAADGEIATIKAAGISPLTILKPAFIFGLILSPIAVGLNDLAVSWGKPGVKHVLLHSLEEIVYRRLQAQRSYSSDKGFSIHVQDVKDRRLLWPTVTLHNSGSELPITVTASEGSLHLNPERETLMLRLVDSRIEGGGAFRSHFPGEIVPEIPLNKAFAKGDPSSSRPADLPLYLIGPEAIRSEKAMSIDRQRLAAQTGFALANGRWSDIVGSPGAQLRGAIGGGAHRLTRLHVEPWRRWSFGFSCFFFVLVGAPLAIMAKTADYWTSFGMVFLPILLFYFPIFIVGQDYAKNGELPPYSVWMANSVVAIVAVFMIKRVWRY</sequence>
<organism evidence="7 8">
    <name type="scientific">Rosistilla ulvae</name>
    <dbReference type="NCBI Taxonomy" id="1930277"/>
    <lineage>
        <taxon>Bacteria</taxon>
        <taxon>Pseudomonadati</taxon>
        <taxon>Planctomycetota</taxon>
        <taxon>Planctomycetia</taxon>
        <taxon>Pirellulales</taxon>
        <taxon>Pirellulaceae</taxon>
        <taxon>Rosistilla</taxon>
    </lineage>
</organism>
<dbReference type="GO" id="GO:0015920">
    <property type="term" value="P:lipopolysaccharide transport"/>
    <property type="evidence" value="ECO:0007669"/>
    <property type="project" value="TreeGrafter"/>
</dbReference>
<evidence type="ECO:0000313" key="8">
    <source>
        <dbReference type="Proteomes" id="UP000319557"/>
    </source>
</evidence>
<dbReference type="RefSeq" id="WP_145348099.1">
    <property type="nucleotide sequence ID" value="NZ_CP036261.1"/>
</dbReference>
<dbReference type="Proteomes" id="UP000319557">
    <property type="component" value="Chromosome"/>
</dbReference>
<protein>
    <submittedName>
        <fullName evidence="7">Putative permease YjgP/YjgQ family protein</fullName>
    </submittedName>
</protein>
<dbReference type="PANTHER" id="PTHR33529">
    <property type="entry name" value="SLR0882 PROTEIN-RELATED"/>
    <property type="match status" value="1"/>
</dbReference>
<name>A0A517M5V6_9BACT</name>
<proteinExistence type="predicted"/>
<feature type="transmembrane region" description="Helical" evidence="6">
    <location>
        <begin position="375"/>
        <end position="392"/>
    </location>
</feature>
<feature type="transmembrane region" description="Helical" evidence="6">
    <location>
        <begin position="97"/>
        <end position="115"/>
    </location>
</feature>
<dbReference type="EMBL" id="CP036261">
    <property type="protein sequence ID" value="QDS90253.1"/>
    <property type="molecule type" value="Genomic_DNA"/>
</dbReference>
<keyword evidence="2" id="KW-1003">Cell membrane</keyword>
<evidence type="ECO:0000256" key="6">
    <source>
        <dbReference type="SAM" id="Phobius"/>
    </source>
</evidence>
<dbReference type="AlphaFoldDB" id="A0A517M5V6"/>
<feature type="transmembrane region" description="Helical" evidence="6">
    <location>
        <begin position="316"/>
        <end position="334"/>
    </location>
</feature>
<dbReference type="GO" id="GO:0043190">
    <property type="term" value="C:ATP-binding cassette (ABC) transporter complex"/>
    <property type="evidence" value="ECO:0007669"/>
    <property type="project" value="TreeGrafter"/>
</dbReference>
<evidence type="ECO:0000313" key="7">
    <source>
        <dbReference type="EMBL" id="QDS90253.1"/>
    </source>
</evidence>
<keyword evidence="3 6" id="KW-0812">Transmembrane</keyword>
<evidence type="ECO:0000256" key="1">
    <source>
        <dbReference type="ARBA" id="ARBA00004651"/>
    </source>
</evidence>
<evidence type="ECO:0000256" key="5">
    <source>
        <dbReference type="ARBA" id="ARBA00023136"/>
    </source>
</evidence>
<dbReference type="OrthoDB" id="238655at2"/>
<keyword evidence="4 6" id="KW-1133">Transmembrane helix</keyword>
<reference evidence="7 8" key="1">
    <citation type="submission" date="2019-02" db="EMBL/GenBank/DDBJ databases">
        <title>Deep-cultivation of Planctomycetes and their phenomic and genomic characterization uncovers novel biology.</title>
        <authorList>
            <person name="Wiegand S."/>
            <person name="Jogler M."/>
            <person name="Boedeker C."/>
            <person name="Pinto D."/>
            <person name="Vollmers J."/>
            <person name="Rivas-Marin E."/>
            <person name="Kohn T."/>
            <person name="Peeters S.H."/>
            <person name="Heuer A."/>
            <person name="Rast P."/>
            <person name="Oberbeckmann S."/>
            <person name="Bunk B."/>
            <person name="Jeske O."/>
            <person name="Meyerdierks A."/>
            <person name="Storesund J.E."/>
            <person name="Kallscheuer N."/>
            <person name="Luecker S."/>
            <person name="Lage O.M."/>
            <person name="Pohl T."/>
            <person name="Merkel B.J."/>
            <person name="Hornburger P."/>
            <person name="Mueller R.-W."/>
            <person name="Bruemmer F."/>
            <person name="Labrenz M."/>
            <person name="Spormann A.M."/>
            <person name="Op den Camp H."/>
            <person name="Overmann J."/>
            <person name="Amann R."/>
            <person name="Jetten M.S.M."/>
            <person name="Mascher T."/>
            <person name="Medema M.H."/>
            <person name="Devos D.P."/>
            <person name="Kaster A.-K."/>
            <person name="Ovreas L."/>
            <person name="Rohde M."/>
            <person name="Galperin M.Y."/>
            <person name="Jogler C."/>
        </authorList>
    </citation>
    <scope>NUCLEOTIDE SEQUENCE [LARGE SCALE GENOMIC DNA]</scope>
    <source>
        <strain evidence="7 8">EC9</strain>
    </source>
</reference>
<evidence type="ECO:0000256" key="3">
    <source>
        <dbReference type="ARBA" id="ARBA00022692"/>
    </source>
</evidence>
<keyword evidence="5 6" id="KW-0472">Membrane</keyword>
<comment type="subcellular location">
    <subcellularLocation>
        <location evidence="1">Cell membrane</location>
        <topology evidence="1">Multi-pass membrane protein</topology>
    </subcellularLocation>
</comment>
<evidence type="ECO:0000256" key="2">
    <source>
        <dbReference type="ARBA" id="ARBA00022475"/>
    </source>
</evidence>
<dbReference type="InterPro" id="IPR005495">
    <property type="entry name" value="LptG/LptF_permease"/>
</dbReference>
<dbReference type="PANTHER" id="PTHR33529:SF6">
    <property type="entry name" value="YJGP_YJGQ FAMILY PERMEASE"/>
    <property type="match status" value="1"/>
</dbReference>
<gene>
    <name evidence="7" type="ORF">EC9_44600</name>
</gene>
<evidence type="ECO:0000256" key="4">
    <source>
        <dbReference type="ARBA" id="ARBA00022989"/>
    </source>
</evidence>
<accession>A0A517M5V6</accession>
<feature type="transmembrane region" description="Helical" evidence="6">
    <location>
        <begin position="12"/>
        <end position="33"/>
    </location>
</feature>
<dbReference type="KEGG" id="ruv:EC9_44600"/>